<comment type="caution">
    <text evidence="2">The sequence shown here is derived from an EMBL/GenBank/DDBJ whole genome shotgun (WGS) entry which is preliminary data.</text>
</comment>
<dbReference type="AlphaFoldDB" id="A0AAD4IDH7"/>
<protein>
    <submittedName>
        <fullName evidence="2">Uncharacterized protein</fullName>
    </submittedName>
</protein>
<reference evidence="2" key="1">
    <citation type="submission" date="2021-07" db="EMBL/GenBank/DDBJ databases">
        <title>Genome Resource of American Ginseng Black Spot Pathogen Alternaria panax.</title>
        <authorList>
            <person name="Qiu C."/>
            <person name="Wang W."/>
            <person name="Liu Z."/>
        </authorList>
    </citation>
    <scope>NUCLEOTIDE SEQUENCE</scope>
    <source>
        <strain evidence="2">BNCC115425</strain>
    </source>
</reference>
<gene>
    <name evidence="2" type="ORF">G6011_11480</name>
</gene>
<evidence type="ECO:0000313" key="3">
    <source>
        <dbReference type="Proteomes" id="UP001199106"/>
    </source>
</evidence>
<dbReference type="Proteomes" id="UP001199106">
    <property type="component" value="Unassembled WGS sequence"/>
</dbReference>
<evidence type="ECO:0000313" key="2">
    <source>
        <dbReference type="EMBL" id="KAG9192746.1"/>
    </source>
</evidence>
<dbReference type="EMBL" id="JAANER010000003">
    <property type="protein sequence ID" value="KAG9192746.1"/>
    <property type="molecule type" value="Genomic_DNA"/>
</dbReference>
<keyword evidence="3" id="KW-1185">Reference proteome</keyword>
<feature type="region of interest" description="Disordered" evidence="1">
    <location>
        <begin position="191"/>
        <end position="226"/>
    </location>
</feature>
<accession>A0AAD4IDH7</accession>
<feature type="compositionally biased region" description="Basic and acidic residues" evidence="1">
    <location>
        <begin position="208"/>
        <end position="226"/>
    </location>
</feature>
<name>A0AAD4IDH7_9PLEO</name>
<evidence type="ECO:0000256" key="1">
    <source>
        <dbReference type="SAM" id="MobiDB-lite"/>
    </source>
</evidence>
<sequence>MALKNIYDCSRDPRISRRPSNIEMTDAVPTASMSKIETAPMNNHSLAVISCTEDPPPTNGIPKLLSRIAEQEADSARLQLEKKEARAMAKDLHGRLNQTTQSLSSLTAPCARRLREKNNLLYKNVAIEQRHTEMQTEAADPAREISAMTTKIREMEEQTQAYEIENAELQEHLMKLEAEFDTLQLRVRNLESEQRQRCPDMRNGSNDPSRDPRSSVEHPHPHHDTN</sequence>
<proteinExistence type="predicted"/>
<organism evidence="2 3">
    <name type="scientific">Alternaria panax</name>
    <dbReference type="NCBI Taxonomy" id="48097"/>
    <lineage>
        <taxon>Eukaryota</taxon>
        <taxon>Fungi</taxon>
        <taxon>Dikarya</taxon>
        <taxon>Ascomycota</taxon>
        <taxon>Pezizomycotina</taxon>
        <taxon>Dothideomycetes</taxon>
        <taxon>Pleosporomycetidae</taxon>
        <taxon>Pleosporales</taxon>
        <taxon>Pleosporineae</taxon>
        <taxon>Pleosporaceae</taxon>
        <taxon>Alternaria</taxon>
        <taxon>Alternaria sect. Panax</taxon>
    </lineage>
</organism>
<feature type="compositionally biased region" description="Basic and acidic residues" evidence="1">
    <location>
        <begin position="191"/>
        <end position="200"/>
    </location>
</feature>